<keyword evidence="2" id="KW-1185">Reference proteome</keyword>
<evidence type="ECO:0000313" key="2">
    <source>
        <dbReference type="Proteomes" id="UP001056120"/>
    </source>
</evidence>
<protein>
    <submittedName>
        <fullName evidence="1">Uncharacterized protein</fullName>
    </submittedName>
</protein>
<reference evidence="2" key="1">
    <citation type="journal article" date="2022" name="Mol. Ecol. Resour.">
        <title>The genomes of chicory, endive, great burdock and yacon provide insights into Asteraceae palaeo-polyploidization history and plant inulin production.</title>
        <authorList>
            <person name="Fan W."/>
            <person name="Wang S."/>
            <person name="Wang H."/>
            <person name="Wang A."/>
            <person name="Jiang F."/>
            <person name="Liu H."/>
            <person name="Zhao H."/>
            <person name="Xu D."/>
            <person name="Zhang Y."/>
        </authorList>
    </citation>
    <scope>NUCLEOTIDE SEQUENCE [LARGE SCALE GENOMIC DNA]</scope>
    <source>
        <strain evidence="2">cv. Yunnan</strain>
    </source>
</reference>
<reference evidence="1 2" key="2">
    <citation type="journal article" date="2022" name="Mol. Ecol. Resour.">
        <title>The genomes of chicory, endive, great burdock and yacon provide insights into Asteraceae paleo-polyploidization history and plant inulin production.</title>
        <authorList>
            <person name="Fan W."/>
            <person name="Wang S."/>
            <person name="Wang H."/>
            <person name="Wang A."/>
            <person name="Jiang F."/>
            <person name="Liu H."/>
            <person name="Zhao H."/>
            <person name="Xu D."/>
            <person name="Zhang Y."/>
        </authorList>
    </citation>
    <scope>NUCLEOTIDE SEQUENCE [LARGE SCALE GENOMIC DNA]</scope>
    <source>
        <strain evidence="2">cv. Yunnan</strain>
        <tissue evidence="1">Leaves</tissue>
    </source>
</reference>
<sequence>MVIEGLNQGHWWGISISMYNQVHTRRDGVLHGGSELSKRRAGVFPAVAGGFTAVYGGGKDTTCGLDAM</sequence>
<organism evidence="1 2">
    <name type="scientific">Smallanthus sonchifolius</name>
    <dbReference type="NCBI Taxonomy" id="185202"/>
    <lineage>
        <taxon>Eukaryota</taxon>
        <taxon>Viridiplantae</taxon>
        <taxon>Streptophyta</taxon>
        <taxon>Embryophyta</taxon>
        <taxon>Tracheophyta</taxon>
        <taxon>Spermatophyta</taxon>
        <taxon>Magnoliopsida</taxon>
        <taxon>eudicotyledons</taxon>
        <taxon>Gunneridae</taxon>
        <taxon>Pentapetalae</taxon>
        <taxon>asterids</taxon>
        <taxon>campanulids</taxon>
        <taxon>Asterales</taxon>
        <taxon>Asteraceae</taxon>
        <taxon>Asteroideae</taxon>
        <taxon>Heliantheae alliance</taxon>
        <taxon>Millerieae</taxon>
        <taxon>Smallanthus</taxon>
    </lineage>
</organism>
<evidence type="ECO:0000313" key="1">
    <source>
        <dbReference type="EMBL" id="KAI3823657.1"/>
    </source>
</evidence>
<dbReference type="Proteomes" id="UP001056120">
    <property type="component" value="Linkage Group LG02"/>
</dbReference>
<gene>
    <name evidence="1" type="ORF">L1987_05097</name>
</gene>
<proteinExistence type="predicted"/>
<name>A0ACB9JUI7_9ASTR</name>
<comment type="caution">
    <text evidence="1">The sequence shown here is derived from an EMBL/GenBank/DDBJ whole genome shotgun (WGS) entry which is preliminary data.</text>
</comment>
<accession>A0ACB9JUI7</accession>
<dbReference type="EMBL" id="CM042019">
    <property type="protein sequence ID" value="KAI3823657.1"/>
    <property type="molecule type" value="Genomic_DNA"/>
</dbReference>